<dbReference type="AlphaFoldDB" id="A0AAE1KLU4"/>
<organism evidence="2 3">
    <name type="scientific">Petrolisthes cinctipes</name>
    <name type="common">Flat porcelain crab</name>
    <dbReference type="NCBI Taxonomy" id="88211"/>
    <lineage>
        <taxon>Eukaryota</taxon>
        <taxon>Metazoa</taxon>
        <taxon>Ecdysozoa</taxon>
        <taxon>Arthropoda</taxon>
        <taxon>Crustacea</taxon>
        <taxon>Multicrustacea</taxon>
        <taxon>Malacostraca</taxon>
        <taxon>Eumalacostraca</taxon>
        <taxon>Eucarida</taxon>
        <taxon>Decapoda</taxon>
        <taxon>Pleocyemata</taxon>
        <taxon>Anomura</taxon>
        <taxon>Galatheoidea</taxon>
        <taxon>Porcellanidae</taxon>
        <taxon>Petrolisthes</taxon>
    </lineage>
</organism>
<feature type="compositionally biased region" description="Acidic residues" evidence="1">
    <location>
        <begin position="51"/>
        <end position="77"/>
    </location>
</feature>
<dbReference type="EMBL" id="JAWQEG010002019">
    <property type="protein sequence ID" value="KAK3875035.1"/>
    <property type="molecule type" value="Genomic_DNA"/>
</dbReference>
<feature type="compositionally biased region" description="Acidic residues" evidence="1">
    <location>
        <begin position="1"/>
        <end position="40"/>
    </location>
</feature>
<keyword evidence="3" id="KW-1185">Reference proteome</keyword>
<name>A0AAE1KLU4_PETCI</name>
<feature type="compositionally biased region" description="Basic and acidic residues" evidence="1">
    <location>
        <begin position="78"/>
        <end position="94"/>
    </location>
</feature>
<evidence type="ECO:0000313" key="3">
    <source>
        <dbReference type="Proteomes" id="UP001286313"/>
    </source>
</evidence>
<accession>A0AAE1KLU4</accession>
<evidence type="ECO:0000313" key="2">
    <source>
        <dbReference type="EMBL" id="KAK3875035.1"/>
    </source>
</evidence>
<feature type="region of interest" description="Disordered" evidence="1">
    <location>
        <begin position="1"/>
        <end position="94"/>
    </location>
</feature>
<evidence type="ECO:0000256" key="1">
    <source>
        <dbReference type="SAM" id="MobiDB-lite"/>
    </source>
</evidence>
<proteinExistence type="predicted"/>
<gene>
    <name evidence="2" type="ORF">Pcinc_020069</name>
</gene>
<reference evidence="2" key="1">
    <citation type="submission" date="2023-10" db="EMBL/GenBank/DDBJ databases">
        <title>Genome assemblies of two species of porcelain crab, Petrolisthes cinctipes and Petrolisthes manimaculis (Anomura: Porcellanidae).</title>
        <authorList>
            <person name="Angst P."/>
        </authorList>
    </citation>
    <scope>NUCLEOTIDE SEQUENCE</scope>
    <source>
        <strain evidence="2">PB745_01</strain>
        <tissue evidence="2">Gill</tissue>
    </source>
</reference>
<sequence>MEEECEEDSDNKEESSLEDDSMESEGESSVEDEEQAEEMQAEQSECKIEGESDAEEEDPLEEELAKEEKEEESNEKEEEGHQDNGEEKKKNSKKPDKLQYIHVTVFEPIDIDKEMLSARQYRIILLRPRPHDCKQVVHLGLCGCNRTQQLATCPPQVTKHTDQSTCGSTATLRGPGQKVVSYVVFGKFPSAYYNGLEKLVYEVPKFYPGWSMRVHLNWAQDNLRDWACALACNNSHLDICNVQNLPGIGNVNESFAMTWRFSVMGDPLVNRYIVRDSDTPVIQREVDAVNEWIRLGTCYHFMSDHNGHRKAVMGGMWGGCNSWQPNKTREIRTNLYLSKKNYGGDQKALSKNLYHWAKTNMTYHVAYYCQRFKDSLPFPTRRVNGTFVGSAKYRYPHTFLQKVCPWECRPKFHKDWILC</sequence>
<dbReference type="Proteomes" id="UP001286313">
    <property type="component" value="Unassembled WGS sequence"/>
</dbReference>
<protein>
    <submittedName>
        <fullName evidence="2">Uncharacterized protein</fullName>
    </submittedName>
</protein>
<comment type="caution">
    <text evidence="2">The sequence shown here is derived from an EMBL/GenBank/DDBJ whole genome shotgun (WGS) entry which is preliminary data.</text>
</comment>